<evidence type="ECO:0000313" key="1">
    <source>
        <dbReference type="EMBL" id="MPD01530.1"/>
    </source>
</evidence>
<sequence>MQTRALRRPLGSQSTHGSTVPRWLFFQIVDTVDLGDTHLHCNDTVSYTYLTLSYKLKFNFERQEIVLLRAGAGGGFPSS</sequence>
<protein>
    <submittedName>
        <fullName evidence="1">Uncharacterized protein</fullName>
    </submittedName>
</protein>
<gene>
    <name evidence="1" type="ORF">E2C01_097062</name>
</gene>
<name>A0A5B7K3H9_PORTR</name>
<dbReference type="Proteomes" id="UP000324222">
    <property type="component" value="Unassembled WGS sequence"/>
</dbReference>
<evidence type="ECO:0000313" key="2">
    <source>
        <dbReference type="Proteomes" id="UP000324222"/>
    </source>
</evidence>
<keyword evidence="2" id="KW-1185">Reference proteome</keyword>
<dbReference type="AlphaFoldDB" id="A0A5B7K3H9"/>
<accession>A0A5B7K3H9</accession>
<proteinExistence type="predicted"/>
<dbReference type="EMBL" id="VSRR010127522">
    <property type="protein sequence ID" value="MPD01530.1"/>
    <property type="molecule type" value="Genomic_DNA"/>
</dbReference>
<reference evidence="1 2" key="1">
    <citation type="submission" date="2019-05" db="EMBL/GenBank/DDBJ databases">
        <title>Another draft genome of Portunus trituberculatus and its Hox gene families provides insights of decapod evolution.</title>
        <authorList>
            <person name="Jeong J.-H."/>
            <person name="Song I."/>
            <person name="Kim S."/>
            <person name="Choi T."/>
            <person name="Kim D."/>
            <person name="Ryu S."/>
            <person name="Kim W."/>
        </authorList>
    </citation>
    <scope>NUCLEOTIDE SEQUENCE [LARGE SCALE GENOMIC DNA]</scope>
    <source>
        <tissue evidence="1">Muscle</tissue>
    </source>
</reference>
<comment type="caution">
    <text evidence="1">The sequence shown here is derived from an EMBL/GenBank/DDBJ whole genome shotgun (WGS) entry which is preliminary data.</text>
</comment>
<organism evidence="1 2">
    <name type="scientific">Portunus trituberculatus</name>
    <name type="common">Swimming crab</name>
    <name type="synonym">Neptunus trituberculatus</name>
    <dbReference type="NCBI Taxonomy" id="210409"/>
    <lineage>
        <taxon>Eukaryota</taxon>
        <taxon>Metazoa</taxon>
        <taxon>Ecdysozoa</taxon>
        <taxon>Arthropoda</taxon>
        <taxon>Crustacea</taxon>
        <taxon>Multicrustacea</taxon>
        <taxon>Malacostraca</taxon>
        <taxon>Eumalacostraca</taxon>
        <taxon>Eucarida</taxon>
        <taxon>Decapoda</taxon>
        <taxon>Pleocyemata</taxon>
        <taxon>Brachyura</taxon>
        <taxon>Eubrachyura</taxon>
        <taxon>Portunoidea</taxon>
        <taxon>Portunidae</taxon>
        <taxon>Portuninae</taxon>
        <taxon>Portunus</taxon>
    </lineage>
</organism>